<dbReference type="SUPFAM" id="SSF51126">
    <property type="entry name" value="Pectin lyase-like"/>
    <property type="match status" value="1"/>
</dbReference>
<dbReference type="STRING" id="475255.SAMN04488101_10360"/>
<dbReference type="Gene3D" id="2.160.20.10">
    <property type="entry name" value="Single-stranded right-handed beta-helix, Pectin lyase-like"/>
    <property type="match status" value="1"/>
</dbReference>
<evidence type="ECO:0000313" key="3">
    <source>
        <dbReference type="Proteomes" id="UP000192678"/>
    </source>
</evidence>
<dbReference type="GO" id="GO:0016829">
    <property type="term" value="F:lyase activity"/>
    <property type="evidence" value="ECO:0007669"/>
    <property type="project" value="UniProtKB-KW"/>
</dbReference>
<dbReference type="RefSeq" id="WP_084288857.1">
    <property type="nucleotide sequence ID" value="NZ_FWYB01000003.1"/>
</dbReference>
<dbReference type="InterPro" id="IPR012334">
    <property type="entry name" value="Pectin_lyas_fold"/>
</dbReference>
<dbReference type="Pfam" id="PF12708">
    <property type="entry name" value="Pect-lyase_RHGA_epim"/>
    <property type="match status" value="1"/>
</dbReference>
<keyword evidence="2" id="KW-0456">Lyase</keyword>
<keyword evidence="3" id="KW-1185">Reference proteome</keyword>
<name>A0A1W2C213_9SPHI</name>
<reference evidence="2 3" key="1">
    <citation type="submission" date="2017-04" db="EMBL/GenBank/DDBJ databases">
        <authorList>
            <person name="Afonso C.L."/>
            <person name="Miller P.J."/>
            <person name="Scott M.A."/>
            <person name="Spackman E."/>
            <person name="Goraichik I."/>
            <person name="Dimitrov K.M."/>
            <person name="Suarez D.L."/>
            <person name="Swayne D.E."/>
        </authorList>
    </citation>
    <scope>NUCLEOTIDE SEQUENCE [LARGE SCALE GENOMIC DNA]</scope>
    <source>
        <strain evidence="2 3">DSM 19625</strain>
    </source>
</reference>
<feature type="domain" description="Rhamnogalacturonase A/B/Epimerase-like pectate lyase" evidence="1">
    <location>
        <begin position="37"/>
        <end position="232"/>
    </location>
</feature>
<evidence type="ECO:0000313" key="2">
    <source>
        <dbReference type="EMBL" id="SMC79190.1"/>
    </source>
</evidence>
<dbReference type="AlphaFoldDB" id="A0A1W2C213"/>
<dbReference type="InterPro" id="IPR024535">
    <property type="entry name" value="RHGA/B-epi-like_pectate_lyase"/>
</dbReference>
<evidence type="ECO:0000259" key="1">
    <source>
        <dbReference type="Pfam" id="PF12708"/>
    </source>
</evidence>
<organism evidence="2 3">
    <name type="scientific">Pedobacter nyackensis</name>
    <dbReference type="NCBI Taxonomy" id="475255"/>
    <lineage>
        <taxon>Bacteria</taxon>
        <taxon>Pseudomonadati</taxon>
        <taxon>Bacteroidota</taxon>
        <taxon>Sphingobacteriia</taxon>
        <taxon>Sphingobacteriales</taxon>
        <taxon>Sphingobacteriaceae</taxon>
        <taxon>Pedobacter</taxon>
    </lineage>
</organism>
<accession>A0A1W2C213</accession>
<dbReference type="Proteomes" id="UP000192678">
    <property type="component" value="Unassembled WGS sequence"/>
</dbReference>
<proteinExistence type="predicted"/>
<dbReference type="OrthoDB" id="9795222at2"/>
<dbReference type="InterPro" id="IPR011050">
    <property type="entry name" value="Pectin_lyase_fold/virulence"/>
</dbReference>
<sequence>MKTKANITLLISFSKGTLVVALLFFMTIPVFSQIGLNVKKYGAKGNGINNDTKAIQQAIDEAKKRNTNVYLPAGTYMVTNLSIQSSMSGEKNTIIKKISNADEKYTFCNIRNQRSLMIKDIIFDGNVKLDAKKEPVRGAIPLFIFTSNNIEVLNCAFNNSAMSGIRIEGSQFIKLSNCTQTNSYGVFGDGYYIDSSNNIDIKSCKANNYTRIGFVTDRDTKNVNFLNCIATNGSNASILKGGTESNAGFWFELSAYITATNCIAKNNIHYGFVVTSGISKEKINNAAFVSFNLNGCSSTNSAVGFKLTSAGNAVNTRLHNCQANQVMTGFVAASNDVNDRFYFTNCSASLLPSTSGSVNDAGFMWESKSNVNAGQMPLFSYTNCYIKYIEPVSLKKLFDRNTNNADLSTYGGGTARILIDNMKNSLPNSGPVIKAIKGNPFIEIKNTKADLRFMVKGQNVKIQ</sequence>
<protein>
    <submittedName>
        <fullName evidence="2">Pectate lyase superfamily protein</fullName>
    </submittedName>
</protein>
<dbReference type="EMBL" id="FWYB01000003">
    <property type="protein sequence ID" value="SMC79190.1"/>
    <property type="molecule type" value="Genomic_DNA"/>
</dbReference>
<gene>
    <name evidence="2" type="ORF">SAMN04488101_10360</name>
</gene>